<comment type="caution">
    <text evidence="3">The sequence shown here is derived from an EMBL/GenBank/DDBJ whole genome shotgun (WGS) entry which is preliminary data.</text>
</comment>
<evidence type="ECO:0000313" key="4">
    <source>
        <dbReference type="Proteomes" id="UP000232722"/>
    </source>
</evidence>
<feature type="coiled-coil region" evidence="1">
    <location>
        <begin position="42"/>
        <end position="79"/>
    </location>
</feature>
<feature type="compositionally biased region" description="Low complexity" evidence="2">
    <location>
        <begin position="9"/>
        <end position="18"/>
    </location>
</feature>
<feature type="compositionally biased region" description="Polar residues" evidence="2">
    <location>
        <begin position="28"/>
        <end position="39"/>
    </location>
</feature>
<reference evidence="3 4" key="1">
    <citation type="submission" date="2016-04" db="EMBL/GenBank/DDBJ databases">
        <title>Genome analyses suggest a sexual origin of heterokaryosis in a supposedly ancient asexual fungus.</title>
        <authorList>
            <person name="Ropars J."/>
            <person name="Sedzielewska K."/>
            <person name="Noel J."/>
            <person name="Charron P."/>
            <person name="Farinelli L."/>
            <person name="Marton T."/>
            <person name="Kruger M."/>
            <person name="Pelin A."/>
            <person name="Brachmann A."/>
            <person name="Corradi N."/>
        </authorList>
    </citation>
    <scope>NUCLEOTIDE SEQUENCE [LARGE SCALE GENOMIC DNA]</scope>
    <source>
        <strain evidence="3 4">A5</strain>
    </source>
</reference>
<organism evidence="3 4">
    <name type="scientific">Rhizophagus irregularis</name>
    <dbReference type="NCBI Taxonomy" id="588596"/>
    <lineage>
        <taxon>Eukaryota</taxon>
        <taxon>Fungi</taxon>
        <taxon>Fungi incertae sedis</taxon>
        <taxon>Mucoromycota</taxon>
        <taxon>Glomeromycotina</taxon>
        <taxon>Glomeromycetes</taxon>
        <taxon>Glomerales</taxon>
        <taxon>Glomeraceae</taxon>
        <taxon>Rhizophagus</taxon>
    </lineage>
</organism>
<reference evidence="3 4" key="2">
    <citation type="submission" date="2017-09" db="EMBL/GenBank/DDBJ databases">
        <title>Extensive intraspecific genome diversity in a model arbuscular mycorrhizal fungus.</title>
        <authorList>
            <person name="Chen E.C."/>
            <person name="Morin E."/>
            <person name="Beaudet D."/>
            <person name="Noel J."/>
            <person name="Ndikumana S."/>
            <person name="Charron P."/>
            <person name="St-Onge C."/>
            <person name="Giorgi J."/>
            <person name="Grigoriev I.V."/>
            <person name="Roux C."/>
            <person name="Martin F.M."/>
            <person name="Corradi N."/>
        </authorList>
    </citation>
    <scope>NUCLEOTIDE SEQUENCE [LARGE SCALE GENOMIC DNA]</scope>
    <source>
        <strain evidence="3 4">A5</strain>
    </source>
</reference>
<feature type="region of interest" description="Disordered" evidence="2">
    <location>
        <begin position="1"/>
        <end position="39"/>
    </location>
</feature>
<evidence type="ECO:0000256" key="1">
    <source>
        <dbReference type="SAM" id="Coils"/>
    </source>
</evidence>
<keyword evidence="1" id="KW-0175">Coiled coil</keyword>
<evidence type="ECO:0000256" key="2">
    <source>
        <dbReference type="SAM" id="MobiDB-lite"/>
    </source>
</evidence>
<evidence type="ECO:0000313" key="3">
    <source>
        <dbReference type="EMBL" id="PKB94928.1"/>
    </source>
</evidence>
<dbReference type="EMBL" id="LLXJ01005366">
    <property type="protein sequence ID" value="PKB94928.1"/>
    <property type="molecule type" value="Genomic_DNA"/>
</dbReference>
<accession>A0A2N0NK29</accession>
<dbReference type="VEuPathDB" id="FungiDB:RhiirFUN_018357"/>
<gene>
    <name evidence="3" type="ORF">RhiirA5_437751</name>
</gene>
<protein>
    <submittedName>
        <fullName evidence="3">Uncharacterized protein</fullName>
    </submittedName>
</protein>
<dbReference type="AlphaFoldDB" id="A0A2N0NK29"/>
<sequence length="104" mass="11990">MDIVFVNGQSQSSSSRSQNKARTESFGKTRSIPTWSSNPSELEVLRQHNTELEAKVAELEVFRQRNTELEVEKAKLEEVWRSRVTLQEKKLPSLKTRMRGSGRN</sequence>
<name>A0A2N0NK29_9GLOM</name>
<proteinExistence type="predicted"/>
<dbReference type="Proteomes" id="UP000232722">
    <property type="component" value="Unassembled WGS sequence"/>
</dbReference>